<reference evidence="1" key="1">
    <citation type="journal article" date="2020" name="Nature">
        <title>Giant virus diversity and host interactions through global metagenomics.</title>
        <authorList>
            <person name="Schulz F."/>
            <person name="Roux S."/>
            <person name="Paez-Espino D."/>
            <person name="Jungbluth S."/>
            <person name="Walsh D.A."/>
            <person name="Denef V.J."/>
            <person name="McMahon K.D."/>
            <person name="Konstantinidis K.T."/>
            <person name="Eloe-Fadrosh E.A."/>
            <person name="Kyrpides N.C."/>
            <person name="Woyke T."/>
        </authorList>
    </citation>
    <scope>NUCLEOTIDE SEQUENCE</scope>
    <source>
        <strain evidence="1">GVMAG-M-3300009187-29</strain>
    </source>
</reference>
<dbReference type="EMBL" id="MN739056">
    <property type="protein sequence ID" value="QHS86481.1"/>
    <property type="molecule type" value="Genomic_DNA"/>
</dbReference>
<evidence type="ECO:0000313" key="1">
    <source>
        <dbReference type="EMBL" id="QHS86481.1"/>
    </source>
</evidence>
<name>A0A6C0B3V6_9ZZZZ</name>
<organism evidence="1">
    <name type="scientific">viral metagenome</name>
    <dbReference type="NCBI Taxonomy" id="1070528"/>
    <lineage>
        <taxon>unclassified sequences</taxon>
        <taxon>metagenomes</taxon>
        <taxon>organismal metagenomes</taxon>
    </lineage>
</organism>
<sequence length="408" mass="44313">MDSISRILQTVLNPPPPLNDEAYSGYYYAYYGDGGFSTDQSFNPISLSSQAANSFQLYDVTYAVQVKFDVRTINQKLGLIKDASNVSIVESTYRALSNSFPIDSISVSADEFIQGMSAGQVISVGVYQKLYQDYIMAVNKYFYNYGSLNDGLFSNASMLDISNGLFDANQFMNLIYQEQDPNQNQNYAVPLTGFVTLSNINQLLRYSVDSNVFGNRVPLPNDPSVNITPLDVSINNTIVFTDGTVTDVSENSVTTTVVDPNTNITTITIQDNDTNSTTVETIDTVSGTNNIVTTDGSGNTEFNTGPFTNPVQPSYADVSFSQIPANYGVADGFLAGDLIFIPAGLSVLVETVVDPQIDASSSFIYDLIVNSGLAYQYAIDLSNIATQKTTIINKMLTAPLLIELANLS</sequence>
<accession>A0A6C0B3V6</accession>
<protein>
    <submittedName>
        <fullName evidence="1">Uncharacterized protein</fullName>
    </submittedName>
</protein>
<proteinExistence type="predicted"/>
<dbReference type="AlphaFoldDB" id="A0A6C0B3V6"/>